<dbReference type="EMBL" id="MHCZ01000016">
    <property type="protein sequence ID" value="OGY30039.1"/>
    <property type="molecule type" value="Genomic_DNA"/>
</dbReference>
<name>A0A1G1WQQ7_9BACT</name>
<dbReference type="SUPFAM" id="SSF82708">
    <property type="entry name" value="R3H domain"/>
    <property type="match status" value="1"/>
</dbReference>
<reference evidence="2 3" key="1">
    <citation type="journal article" date="2016" name="Nat. Commun.">
        <title>Thousands of microbial genomes shed light on interconnected biogeochemical processes in an aquifer system.</title>
        <authorList>
            <person name="Anantharaman K."/>
            <person name="Brown C.T."/>
            <person name="Hug L.A."/>
            <person name="Sharon I."/>
            <person name="Castelle C.J."/>
            <person name="Probst A.J."/>
            <person name="Thomas B.C."/>
            <person name="Singh A."/>
            <person name="Wilkins M.J."/>
            <person name="Karaoz U."/>
            <person name="Brodie E.L."/>
            <person name="Williams K.H."/>
            <person name="Hubbard S.S."/>
            <person name="Banfield J.F."/>
        </authorList>
    </citation>
    <scope>NUCLEOTIDE SEQUENCE [LARGE SCALE GENOMIC DNA]</scope>
</reference>
<dbReference type="InterPro" id="IPR034079">
    <property type="entry name" value="R3H_KhpB"/>
</dbReference>
<dbReference type="Gene3D" id="3.30.1370.50">
    <property type="entry name" value="R3H-like domain"/>
    <property type="match status" value="1"/>
</dbReference>
<dbReference type="InterPro" id="IPR001374">
    <property type="entry name" value="R3H_dom"/>
</dbReference>
<feature type="domain" description="R3H" evidence="1">
    <location>
        <begin position="90"/>
        <end position="156"/>
    </location>
</feature>
<dbReference type="InterPro" id="IPR036867">
    <property type="entry name" value="R3H_dom_sf"/>
</dbReference>
<evidence type="ECO:0000313" key="2">
    <source>
        <dbReference type="EMBL" id="OGY30039.1"/>
    </source>
</evidence>
<dbReference type="CDD" id="cd02644">
    <property type="entry name" value="R3H_jag"/>
    <property type="match status" value="1"/>
</dbReference>
<dbReference type="InterPro" id="IPR015946">
    <property type="entry name" value="KH_dom-like_a/b"/>
</dbReference>
<dbReference type="GO" id="GO:0003723">
    <property type="term" value="F:RNA binding"/>
    <property type="evidence" value="ECO:0007669"/>
    <property type="project" value="InterPro"/>
</dbReference>
<dbReference type="Proteomes" id="UP000178068">
    <property type="component" value="Unassembled WGS sequence"/>
</dbReference>
<proteinExistence type="predicted"/>
<dbReference type="STRING" id="1802603.A3F35_00810"/>
<organism evidence="2 3">
    <name type="scientific">Candidatus Woykebacteria bacterium RIFCSPHIGHO2_12_FULL_45_10</name>
    <dbReference type="NCBI Taxonomy" id="1802603"/>
    <lineage>
        <taxon>Bacteria</taxon>
        <taxon>Candidatus Woykeibacteriota</taxon>
    </lineage>
</organism>
<accession>A0A1G1WQQ7</accession>
<sequence>MVYMEKEKLAKVEKIADEFFSLLGVKPKIEIEETEESTLVKVDGEDLGILIGYHGETLESLQLLLSLIVNKQLGEENWVRTVLDVGGWRAEREEALKRLTEETIQRVLETKKPSVLPAMSASQRRFVHLLVQAHPDLVSHSEDSGSERHIVIAFKNQ</sequence>
<evidence type="ECO:0000259" key="1">
    <source>
        <dbReference type="PROSITE" id="PS51061"/>
    </source>
</evidence>
<dbReference type="AlphaFoldDB" id="A0A1G1WQQ7"/>
<dbReference type="Pfam" id="PF01424">
    <property type="entry name" value="R3H"/>
    <property type="match status" value="1"/>
</dbReference>
<protein>
    <recommendedName>
        <fullName evidence="1">R3H domain-containing protein</fullName>
    </recommendedName>
</protein>
<gene>
    <name evidence="2" type="ORF">A3F35_00810</name>
</gene>
<dbReference type="PANTHER" id="PTHR35800:SF1">
    <property type="entry name" value="RNA-BINDING PROTEIN KHPB"/>
    <property type="match status" value="1"/>
</dbReference>
<evidence type="ECO:0000313" key="3">
    <source>
        <dbReference type="Proteomes" id="UP000178068"/>
    </source>
</evidence>
<dbReference type="PROSITE" id="PS51061">
    <property type="entry name" value="R3H"/>
    <property type="match status" value="1"/>
</dbReference>
<dbReference type="SMART" id="SM00393">
    <property type="entry name" value="R3H"/>
    <property type="match status" value="1"/>
</dbReference>
<dbReference type="Pfam" id="PF13083">
    <property type="entry name" value="KH_KhpA-B"/>
    <property type="match status" value="1"/>
</dbReference>
<dbReference type="Gene3D" id="3.30.300.20">
    <property type="match status" value="1"/>
</dbReference>
<comment type="caution">
    <text evidence="2">The sequence shown here is derived from an EMBL/GenBank/DDBJ whole genome shotgun (WGS) entry which is preliminary data.</text>
</comment>
<dbReference type="InterPro" id="IPR039247">
    <property type="entry name" value="KhpB"/>
</dbReference>
<dbReference type="PANTHER" id="PTHR35800">
    <property type="entry name" value="PROTEIN JAG"/>
    <property type="match status" value="1"/>
</dbReference>